<dbReference type="NCBIfam" id="TIGR02532">
    <property type="entry name" value="IV_pilin_GFxxxE"/>
    <property type="match status" value="1"/>
</dbReference>
<dbReference type="InterPro" id="IPR012902">
    <property type="entry name" value="N_methyl_site"/>
</dbReference>
<proteinExistence type="predicted"/>
<evidence type="ECO:0000256" key="1">
    <source>
        <dbReference type="SAM" id="Phobius"/>
    </source>
</evidence>
<feature type="transmembrane region" description="Helical" evidence="1">
    <location>
        <begin position="7"/>
        <end position="25"/>
    </location>
</feature>
<dbReference type="KEGG" id="ssei:FJR45_06825"/>
<dbReference type="Pfam" id="PF07963">
    <property type="entry name" value="N_methyl"/>
    <property type="match status" value="1"/>
</dbReference>
<keyword evidence="1" id="KW-1133">Transmembrane helix</keyword>
<name>A0A7M1B1P5_9BACT</name>
<accession>A0A7M1B1P5</accession>
<organism evidence="2 3">
    <name type="scientific">Sulfurimonas sediminis</name>
    <dbReference type="NCBI Taxonomy" id="2590020"/>
    <lineage>
        <taxon>Bacteria</taxon>
        <taxon>Pseudomonadati</taxon>
        <taxon>Campylobacterota</taxon>
        <taxon>Epsilonproteobacteria</taxon>
        <taxon>Campylobacterales</taxon>
        <taxon>Sulfurimonadaceae</taxon>
        <taxon>Sulfurimonas</taxon>
    </lineage>
</organism>
<dbReference type="RefSeq" id="WP_193149845.1">
    <property type="nucleotide sequence ID" value="NZ_CP041235.1"/>
</dbReference>
<sequence>MRKAFTLIEMMISITILSIMMVYLYRVNASVNKSNTFYEKQVNGFNSLSLKKRVLFLDFSLMLYQQNSIVHNDKNEDVLFLQTTHSLHRRVNPYVTYIVKNKKLYRLESLQKPVYPLSEANKFDVDSLGSVDVFRVYKQKDKAVFLVNLKFENSDRILMKARVLNEY</sequence>
<protein>
    <submittedName>
        <fullName evidence="2">Prepilin-type N-terminal cleavage/methylation domain-containing protein</fullName>
    </submittedName>
</protein>
<keyword evidence="1" id="KW-0472">Membrane</keyword>
<gene>
    <name evidence="2" type="ORF">FJR45_06825</name>
</gene>
<keyword evidence="1" id="KW-0812">Transmembrane</keyword>
<keyword evidence="3" id="KW-1185">Reference proteome</keyword>
<reference evidence="2 3" key="1">
    <citation type="submission" date="2019-06" db="EMBL/GenBank/DDBJ databases">
        <title>Sulfurimonas gotlandica sp. nov., a chemoautotrophic and psychrotolerant epsilonproteobacterium isolated from a pelagic redoxcline, and an emended description of the genus Sulfurimonas.</title>
        <authorList>
            <person name="Wang S."/>
            <person name="Jiang L."/>
            <person name="Shao Z."/>
        </authorList>
    </citation>
    <scope>NUCLEOTIDE SEQUENCE [LARGE SCALE GENOMIC DNA]</scope>
    <source>
        <strain evidence="2 3">S2-6</strain>
    </source>
</reference>
<dbReference type="EMBL" id="CP041235">
    <property type="protein sequence ID" value="QOP43679.1"/>
    <property type="molecule type" value="Genomic_DNA"/>
</dbReference>
<dbReference type="Proteomes" id="UP000593719">
    <property type="component" value="Chromosome"/>
</dbReference>
<evidence type="ECO:0000313" key="3">
    <source>
        <dbReference type="Proteomes" id="UP000593719"/>
    </source>
</evidence>
<evidence type="ECO:0000313" key="2">
    <source>
        <dbReference type="EMBL" id="QOP43679.1"/>
    </source>
</evidence>
<dbReference type="AlphaFoldDB" id="A0A7M1B1P5"/>